<feature type="compositionally biased region" description="Basic residues" evidence="2">
    <location>
        <begin position="61"/>
        <end position="70"/>
    </location>
</feature>
<dbReference type="GO" id="GO:0031145">
    <property type="term" value="P:anaphase-promoting complex-dependent catabolic process"/>
    <property type="evidence" value="ECO:0007669"/>
    <property type="project" value="InterPro"/>
</dbReference>
<evidence type="ECO:0000313" key="3">
    <source>
        <dbReference type="EMBL" id="CZR53852.1"/>
    </source>
</evidence>
<evidence type="ECO:0008006" key="5">
    <source>
        <dbReference type="Google" id="ProtNLM"/>
    </source>
</evidence>
<evidence type="ECO:0000256" key="2">
    <source>
        <dbReference type="SAM" id="MobiDB-lite"/>
    </source>
</evidence>
<feature type="region of interest" description="Disordered" evidence="2">
    <location>
        <begin position="41"/>
        <end position="77"/>
    </location>
</feature>
<dbReference type="EMBL" id="FJOG01000004">
    <property type="protein sequence ID" value="CZR53852.1"/>
    <property type="molecule type" value="Genomic_DNA"/>
</dbReference>
<dbReference type="AlphaFoldDB" id="A0A1L7WM66"/>
<feature type="compositionally biased region" description="Low complexity" evidence="2">
    <location>
        <begin position="318"/>
        <end position="336"/>
    </location>
</feature>
<dbReference type="InterPro" id="IPR008402">
    <property type="entry name" value="APC_su15/mnd2"/>
</dbReference>
<protein>
    <recommendedName>
        <fullName evidence="5">Apc15p protein-domain-containing protein</fullName>
    </recommendedName>
</protein>
<feature type="compositionally biased region" description="Acidic residues" evidence="2">
    <location>
        <begin position="153"/>
        <end position="168"/>
    </location>
</feature>
<feature type="coiled-coil region" evidence="1">
    <location>
        <begin position="105"/>
        <end position="141"/>
    </location>
</feature>
<reference evidence="3 4" key="1">
    <citation type="submission" date="2016-03" db="EMBL/GenBank/DDBJ databases">
        <authorList>
            <person name="Ploux O."/>
        </authorList>
    </citation>
    <scope>NUCLEOTIDE SEQUENCE [LARGE SCALE GENOMIC DNA]</scope>
    <source>
        <strain evidence="3 4">UAMH 11012</strain>
    </source>
</reference>
<evidence type="ECO:0000313" key="4">
    <source>
        <dbReference type="Proteomes" id="UP000184330"/>
    </source>
</evidence>
<feature type="compositionally biased region" description="Polar residues" evidence="2">
    <location>
        <begin position="305"/>
        <end position="317"/>
    </location>
</feature>
<feature type="compositionally biased region" description="Acidic residues" evidence="2">
    <location>
        <begin position="175"/>
        <end position="188"/>
    </location>
</feature>
<accession>A0A1L7WM66</accession>
<feature type="region of interest" description="Disordered" evidence="2">
    <location>
        <begin position="214"/>
        <end position="352"/>
    </location>
</feature>
<feature type="compositionally biased region" description="Acidic residues" evidence="2">
    <location>
        <begin position="223"/>
        <end position="243"/>
    </location>
</feature>
<gene>
    <name evidence="3" type="ORF">PAC_03734</name>
</gene>
<dbReference type="STRING" id="576137.A0A1L7WM66"/>
<feature type="compositionally biased region" description="Acidic residues" evidence="2">
    <location>
        <begin position="253"/>
        <end position="272"/>
    </location>
</feature>
<dbReference type="OrthoDB" id="5320532at2759"/>
<feature type="region of interest" description="Disordered" evidence="2">
    <location>
        <begin position="153"/>
        <end position="193"/>
    </location>
</feature>
<dbReference type="GO" id="GO:0005680">
    <property type="term" value="C:anaphase-promoting complex"/>
    <property type="evidence" value="ECO:0007669"/>
    <property type="project" value="InterPro"/>
</dbReference>
<dbReference type="Pfam" id="PF05841">
    <property type="entry name" value="Apc15p"/>
    <property type="match status" value="1"/>
</dbReference>
<keyword evidence="1" id="KW-0175">Coiled coil</keyword>
<feature type="compositionally biased region" description="Polar residues" evidence="2">
    <location>
        <begin position="41"/>
        <end position="60"/>
    </location>
</feature>
<sequence>MLSLPSLALQDVCTTHLLSCPFLTICSKSYTLWYTSSTSNNPSPYLESTENDPSSQPRQHSNPHHRRHALQRSPLARLRHDEEYMERRKQNIHNFGSSWIKPPGCAKTLHQLREEDREMKEHQEALRREQLAQELAEAEAEGVEDLLQGEGADGEMEEARDLDDDVPDAETTGIAEDDSDGSDEENEIEEVHIPVLTSRLQRVPDDVYREAIIRGDQLGADRFDEDGGLAPDEEDHSGMLQEEDLVHENQDQHDDDLDMVDLDADIPDADEGGYEHTDTEAELTSSDDDSVDARLPQPFAAATSMVRSDGTQNSMDLSSIISGGSSQAGGSSPRGRMGLRGRGWRSSGAGQQ</sequence>
<organism evidence="3 4">
    <name type="scientific">Phialocephala subalpina</name>
    <dbReference type="NCBI Taxonomy" id="576137"/>
    <lineage>
        <taxon>Eukaryota</taxon>
        <taxon>Fungi</taxon>
        <taxon>Dikarya</taxon>
        <taxon>Ascomycota</taxon>
        <taxon>Pezizomycotina</taxon>
        <taxon>Leotiomycetes</taxon>
        <taxon>Helotiales</taxon>
        <taxon>Mollisiaceae</taxon>
        <taxon>Phialocephala</taxon>
        <taxon>Phialocephala fortinii species complex</taxon>
    </lineage>
</organism>
<name>A0A1L7WM66_9HELO</name>
<keyword evidence="4" id="KW-1185">Reference proteome</keyword>
<evidence type="ECO:0000256" key="1">
    <source>
        <dbReference type="SAM" id="Coils"/>
    </source>
</evidence>
<dbReference type="Proteomes" id="UP000184330">
    <property type="component" value="Unassembled WGS sequence"/>
</dbReference>
<proteinExistence type="predicted"/>